<dbReference type="AlphaFoldDB" id="A0A0S4J7E8"/>
<evidence type="ECO:0000256" key="1">
    <source>
        <dbReference type="SAM" id="MobiDB-lite"/>
    </source>
</evidence>
<dbReference type="Proteomes" id="UP000051952">
    <property type="component" value="Unassembled WGS sequence"/>
</dbReference>
<sequence length="341" mass="38224">MTVQALTPQRRLNTSWPNMADKQPQQDWECVCCTPTPPGATRQDATLHEGYERTNRHHQELLDKMQRYMKGMSEPTDEDSGNVPVRGVIPFNFSNQVSRDVARHVREREKSGMRTSLLCNIGTAGSGQALLLHQITVEAVQMLDQMVGEHVEAAARGSSKEGQYRRRPLGFYVTFNASLTSTDRDKHYLAADRYPILTAIALRVAYSVVVDPSIDYSTFAKRVAKYCNLANDEANFKCIVDALRSIWKWDGPMFRTLPETVQMPSPRATPRRTVGCLLWVAGPVARAIRDSESQGLLSLRRCVDVHCVGRHGFLNRFRTSVDRSANATFGGVGFEVPQVIP</sequence>
<keyword evidence="3" id="KW-1185">Reference proteome</keyword>
<proteinExistence type="predicted"/>
<protein>
    <submittedName>
        <fullName evidence="2">Multi-copy leucine-rich repeat protein, putative</fullName>
    </submittedName>
</protein>
<gene>
    <name evidence="2" type="ORF">BSAL_88810</name>
</gene>
<reference evidence="3" key="1">
    <citation type="submission" date="2015-09" db="EMBL/GenBank/DDBJ databases">
        <authorList>
            <consortium name="Pathogen Informatics"/>
        </authorList>
    </citation>
    <scope>NUCLEOTIDE SEQUENCE [LARGE SCALE GENOMIC DNA]</scope>
    <source>
        <strain evidence="3">Lake Konstanz</strain>
    </source>
</reference>
<organism evidence="2 3">
    <name type="scientific">Bodo saltans</name>
    <name type="common">Flagellated protozoan</name>
    <dbReference type="NCBI Taxonomy" id="75058"/>
    <lineage>
        <taxon>Eukaryota</taxon>
        <taxon>Discoba</taxon>
        <taxon>Euglenozoa</taxon>
        <taxon>Kinetoplastea</taxon>
        <taxon>Metakinetoplastina</taxon>
        <taxon>Eubodonida</taxon>
        <taxon>Bodonidae</taxon>
        <taxon>Bodo</taxon>
    </lineage>
</organism>
<evidence type="ECO:0000313" key="2">
    <source>
        <dbReference type="EMBL" id="CUG84471.1"/>
    </source>
</evidence>
<accession>A0A0S4J7E8</accession>
<name>A0A0S4J7E8_BODSA</name>
<feature type="compositionally biased region" description="Polar residues" evidence="1">
    <location>
        <begin position="1"/>
        <end position="17"/>
    </location>
</feature>
<feature type="region of interest" description="Disordered" evidence="1">
    <location>
        <begin position="1"/>
        <end position="20"/>
    </location>
</feature>
<dbReference type="VEuPathDB" id="TriTrypDB:BSAL_88810"/>
<dbReference type="EMBL" id="CYKH01001119">
    <property type="protein sequence ID" value="CUG84471.1"/>
    <property type="molecule type" value="Genomic_DNA"/>
</dbReference>
<evidence type="ECO:0000313" key="3">
    <source>
        <dbReference type="Proteomes" id="UP000051952"/>
    </source>
</evidence>